<keyword evidence="7 9" id="KW-0811">Translocation</keyword>
<organism evidence="11 12">
    <name type="scientific">Solilutibacter pythonis</name>
    <dbReference type="NCBI Taxonomy" id="2483112"/>
    <lineage>
        <taxon>Bacteria</taxon>
        <taxon>Pseudomonadati</taxon>
        <taxon>Pseudomonadota</taxon>
        <taxon>Gammaproteobacteria</taxon>
        <taxon>Lysobacterales</taxon>
        <taxon>Lysobacteraceae</taxon>
        <taxon>Solilutibacter</taxon>
    </lineage>
</organism>
<keyword evidence="3 9" id="KW-1003">Cell membrane</keyword>
<comment type="subcellular location">
    <subcellularLocation>
        <location evidence="1 9">Cell membrane</location>
        <topology evidence="1 9">Multi-pass membrane protein</topology>
    </subcellularLocation>
</comment>
<accession>A0A3M2HV45</accession>
<reference evidence="11 12" key="1">
    <citation type="submission" date="2018-10" db="EMBL/GenBank/DDBJ databases">
        <title>Proposal of Lysobacter pythonis sp. nov. isolated from royal pythons (Python regius).</title>
        <authorList>
            <person name="Hans-Juergen B."/>
            <person name="Huptas C."/>
            <person name="Sandra B."/>
            <person name="Igor L."/>
            <person name="Joachim S."/>
            <person name="Siegfried S."/>
            <person name="Mareike W."/>
            <person name="Peter K."/>
        </authorList>
    </citation>
    <scope>NUCLEOTIDE SEQUENCE [LARGE SCALE GENOMIC DNA]</scope>
    <source>
        <strain evidence="11 12">4284/11</strain>
    </source>
</reference>
<comment type="function">
    <text evidence="9">Part of the Sec protein translocase complex. Interacts with the SecYEG preprotein conducting channel. SecDF uses the proton motive force (PMF) to complete protein translocation after the ATP-dependent function of SecA.</text>
</comment>
<dbReference type="InterPro" id="IPR055344">
    <property type="entry name" value="SecD_SecF_C_bact"/>
</dbReference>
<dbReference type="EMBL" id="RFLY01000005">
    <property type="protein sequence ID" value="RMH93601.1"/>
    <property type="molecule type" value="Genomic_DNA"/>
</dbReference>
<evidence type="ECO:0000256" key="3">
    <source>
        <dbReference type="ARBA" id="ARBA00022475"/>
    </source>
</evidence>
<protein>
    <recommendedName>
        <fullName evidence="9">Protein-export membrane protein SecF</fullName>
    </recommendedName>
</protein>
<feature type="transmembrane region" description="Helical" evidence="9">
    <location>
        <begin position="160"/>
        <end position="181"/>
    </location>
</feature>
<evidence type="ECO:0000259" key="10">
    <source>
        <dbReference type="Pfam" id="PF02355"/>
    </source>
</evidence>
<comment type="subunit">
    <text evidence="9">Forms a complex with SecD. Part of the essential Sec protein translocation apparatus which comprises SecA, SecYEG and auxiliary proteins SecDF-YajC and YidC.</text>
</comment>
<proteinExistence type="inferred from homology"/>
<gene>
    <name evidence="9 11" type="primary">secF</name>
    <name evidence="11" type="ORF">EBB59_05010</name>
</gene>
<dbReference type="GO" id="GO:0065002">
    <property type="term" value="P:intracellular protein transmembrane transport"/>
    <property type="evidence" value="ECO:0007669"/>
    <property type="project" value="UniProtKB-UniRule"/>
</dbReference>
<dbReference type="GO" id="GO:0043952">
    <property type="term" value="P:protein transport by the Sec complex"/>
    <property type="evidence" value="ECO:0007669"/>
    <property type="project" value="UniProtKB-UniRule"/>
</dbReference>
<dbReference type="InterPro" id="IPR022813">
    <property type="entry name" value="SecD/SecF_arch_bac"/>
</dbReference>
<feature type="domain" description="Protein export membrane protein SecD/SecF C-terminal" evidence="10">
    <location>
        <begin position="142"/>
        <end position="314"/>
    </location>
</feature>
<comment type="caution">
    <text evidence="11">The sequence shown here is derived from an EMBL/GenBank/DDBJ whole genome shotgun (WGS) entry which is preliminary data.</text>
</comment>
<dbReference type="GO" id="GO:0015450">
    <property type="term" value="F:protein-transporting ATPase activity"/>
    <property type="evidence" value="ECO:0007669"/>
    <property type="project" value="InterPro"/>
</dbReference>
<dbReference type="Pfam" id="PF02355">
    <property type="entry name" value="SecD_SecF_C"/>
    <property type="match status" value="1"/>
</dbReference>
<evidence type="ECO:0000256" key="4">
    <source>
        <dbReference type="ARBA" id="ARBA00022692"/>
    </source>
</evidence>
<keyword evidence="2 9" id="KW-0813">Transport</keyword>
<comment type="similarity">
    <text evidence="9">Belongs to the SecD/SecF family. SecF subfamily.</text>
</comment>
<dbReference type="HAMAP" id="MF_01464_B">
    <property type="entry name" value="SecF_B"/>
    <property type="match status" value="1"/>
</dbReference>
<evidence type="ECO:0000256" key="7">
    <source>
        <dbReference type="ARBA" id="ARBA00023010"/>
    </source>
</evidence>
<dbReference type="RefSeq" id="WP_122101048.1">
    <property type="nucleotide sequence ID" value="NZ_RFLY01000005.1"/>
</dbReference>
<evidence type="ECO:0000256" key="6">
    <source>
        <dbReference type="ARBA" id="ARBA00022989"/>
    </source>
</evidence>
<feature type="transmembrane region" description="Helical" evidence="9">
    <location>
        <begin position="187"/>
        <end position="208"/>
    </location>
</feature>
<evidence type="ECO:0000256" key="9">
    <source>
        <dbReference type="HAMAP-Rule" id="MF_01464"/>
    </source>
</evidence>
<dbReference type="Gene3D" id="1.20.1640.10">
    <property type="entry name" value="Multidrug efflux transporter AcrB transmembrane domain"/>
    <property type="match status" value="1"/>
</dbReference>
<evidence type="ECO:0000313" key="12">
    <source>
        <dbReference type="Proteomes" id="UP000275012"/>
    </source>
</evidence>
<dbReference type="InterPro" id="IPR022645">
    <property type="entry name" value="SecD/SecF_bac"/>
</dbReference>
<evidence type="ECO:0000313" key="11">
    <source>
        <dbReference type="EMBL" id="RMH93601.1"/>
    </source>
</evidence>
<evidence type="ECO:0000256" key="1">
    <source>
        <dbReference type="ARBA" id="ARBA00004651"/>
    </source>
</evidence>
<feature type="transmembrane region" description="Helical" evidence="9">
    <location>
        <begin position="265"/>
        <end position="283"/>
    </location>
</feature>
<sequence length="339" mass="36290">MKIFPLHLIPNDTRIDFLRLRTVSLLAALLLAIGAFGAIAYNQFAKGVAFNYALDFTGGVGVELHFERPPGVDAVRERLEKAGFASAQVQTYGTGSDLLVRLQDDGRHAAQTGEVGGRGADGESAAAGIAQRIASAASVAGNPAEVRSSSVISAQVGRDLARNAVLAMLFVLIGFMAYIAFRFEWKFAVAAILCTLHDVLVVAGFFALTQREFDLTLLAGLLTVMGFSINDTIVVFDRVRENFRTMRADPNTILNVSVNQTLSRTIITSVVAFLTGLALYMYGGGSLEGMAVSQMLGIVIGTLSSIFIACNLLTFGPLRVTKQDLLPKARDEAALARRP</sequence>
<dbReference type="PANTHER" id="PTHR30081">
    <property type="entry name" value="PROTEIN-EXPORT MEMBRANE PROTEIN SEC"/>
    <property type="match status" value="1"/>
</dbReference>
<dbReference type="NCBIfam" id="TIGR00966">
    <property type="entry name" value="transloc_SecF"/>
    <property type="match status" value="1"/>
</dbReference>
<dbReference type="OrthoDB" id="9774769at2"/>
<dbReference type="GO" id="GO:0006605">
    <property type="term" value="P:protein targeting"/>
    <property type="evidence" value="ECO:0007669"/>
    <property type="project" value="UniProtKB-UniRule"/>
</dbReference>
<dbReference type="InterPro" id="IPR048634">
    <property type="entry name" value="SecD_SecF_C"/>
</dbReference>
<keyword evidence="5 9" id="KW-0653">Protein transport</keyword>
<name>A0A3M2HV45_9GAMM</name>
<dbReference type="SUPFAM" id="SSF82866">
    <property type="entry name" value="Multidrug efflux transporter AcrB transmembrane domain"/>
    <property type="match status" value="1"/>
</dbReference>
<evidence type="ECO:0000256" key="5">
    <source>
        <dbReference type="ARBA" id="ARBA00022927"/>
    </source>
</evidence>
<keyword evidence="6 9" id="KW-1133">Transmembrane helix</keyword>
<dbReference type="Proteomes" id="UP000275012">
    <property type="component" value="Unassembled WGS sequence"/>
</dbReference>
<dbReference type="PANTHER" id="PTHR30081:SF8">
    <property type="entry name" value="PROTEIN TRANSLOCASE SUBUNIT SECF"/>
    <property type="match status" value="1"/>
</dbReference>
<dbReference type="GO" id="GO:0005886">
    <property type="term" value="C:plasma membrane"/>
    <property type="evidence" value="ECO:0007669"/>
    <property type="project" value="UniProtKB-SubCell"/>
</dbReference>
<evidence type="ECO:0000256" key="8">
    <source>
        <dbReference type="ARBA" id="ARBA00023136"/>
    </source>
</evidence>
<feature type="transmembrane region" description="Helical" evidence="9">
    <location>
        <begin position="20"/>
        <end position="41"/>
    </location>
</feature>
<dbReference type="FunFam" id="1.20.1640.10:FF:000034">
    <property type="entry name" value="Protein-export membrane protein SecF"/>
    <property type="match status" value="1"/>
</dbReference>
<dbReference type="PRINTS" id="PR01755">
    <property type="entry name" value="SECFTRNLCASE"/>
</dbReference>
<dbReference type="NCBIfam" id="TIGR00916">
    <property type="entry name" value="2A0604s01"/>
    <property type="match status" value="1"/>
</dbReference>
<dbReference type="InterPro" id="IPR005665">
    <property type="entry name" value="SecF_bac"/>
</dbReference>
<keyword evidence="4 9" id="KW-0812">Transmembrane</keyword>
<evidence type="ECO:0000256" key="2">
    <source>
        <dbReference type="ARBA" id="ARBA00022448"/>
    </source>
</evidence>
<feature type="transmembrane region" description="Helical" evidence="9">
    <location>
        <begin position="295"/>
        <end position="318"/>
    </location>
</feature>
<feature type="transmembrane region" description="Helical" evidence="9">
    <location>
        <begin position="215"/>
        <end position="236"/>
    </location>
</feature>
<keyword evidence="8 9" id="KW-0472">Membrane</keyword>
<keyword evidence="12" id="KW-1185">Reference proteome</keyword>
<dbReference type="AlphaFoldDB" id="A0A3M2HV45"/>